<evidence type="ECO:0000313" key="2">
    <source>
        <dbReference type="Proteomes" id="UP001177140"/>
    </source>
</evidence>
<protein>
    <submittedName>
        <fullName evidence="1">Uncharacterized protein</fullName>
    </submittedName>
</protein>
<dbReference type="Proteomes" id="UP001177140">
    <property type="component" value="Unassembled WGS sequence"/>
</dbReference>
<accession>A0AA41VUS6</accession>
<keyword evidence="2" id="KW-1185">Reference proteome</keyword>
<name>A0AA41VUS6_PAPNU</name>
<organism evidence="1 2">
    <name type="scientific">Papaver nudicaule</name>
    <name type="common">Iceland poppy</name>
    <dbReference type="NCBI Taxonomy" id="74823"/>
    <lineage>
        <taxon>Eukaryota</taxon>
        <taxon>Viridiplantae</taxon>
        <taxon>Streptophyta</taxon>
        <taxon>Embryophyta</taxon>
        <taxon>Tracheophyta</taxon>
        <taxon>Spermatophyta</taxon>
        <taxon>Magnoliopsida</taxon>
        <taxon>Ranunculales</taxon>
        <taxon>Papaveraceae</taxon>
        <taxon>Papaveroideae</taxon>
        <taxon>Papaver</taxon>
    </lineage>
</organism>
<evidence type="ECO:0000313" key="1">
    <source>
        <dbReference type="EMBL" id="MCL7047644.1"/>
    </source>
</evidence>
<sequence length="83" mass="9704">MCMTRVNSKISIELQHPLILLSHHSMDITRLQIPMMLQGNLLWCPCCNHFLSFVPKHLLQNHLRKEMALRYQVINSIRPDAIA</sequence>
<feature type="non-terminal residue" evidence="1">
    <location>
        <position position="83"/>
    </location>
</feature>
<proteinExistence type="predicted"/>
<reference evidence="1" key="1">
    <citation type="submission" date="2022-03" db="EMBL/GenBank/DDBJ databases">
        <title>A functionally conserved STORR gene fusion in Papaver species that diverged 16.8 million years ago.</title>
        <authorList>
            <person name="Catania T."/>
        </authorList>
    </citation>
    <scope>NUCLEOTIDE SEQUENCE</scope>
    <source>
        <strain evidence="1">S-191538</strain>
    </source>
</reference>
<dbReference type="EMBL" id="JAJJMA010295323">
    <property type="protein sequence ID" value="MCL7047644.1"/>
    <property type="molecule type" value="Genomic_DNA"/>
</dbReference>
<gene>
    <name evidence="1" type="ORF">MKW94_015137</name>
</gene>
<comment type="caution">
    <text evidence="1">The sequence shown here is derived from an EMBL/GenBank/DDBJ whole genome shotgun (WGS) entry which is preliminary data.</text>
</comment>
<dbReference type="AlphaFoldDB" id="A0AA41VUS6"/>